<sequence length="108" mass="12326">MVRYTGKKSITKLFSIIDLVKEDTFRTVMLKIEGVKCIFVWFATPKIVTRHSAEEKGGRNIRFSRDLPSSDLRSAWFQHDGAPRTRYQVSNTTFGTHSRNKSSGMVVA</sequence>
<evidence type="ECO:0000256" key="1">
    <source>
        <dbReference type="SAM" id="MobiDB-lite"/>
    </source>
</evidence>
<proteinExistence type="predicted"/>
<name>A0A4Y2KJI8_ARAVE</name>
<keyword evidence="3" id="KW-1185">Reference proteome</keyword>
<reference evidence="2 3" key="1">
    <citation type="journal article" date="2019" name="Sci. Rep.">
        <title>Orb-weaving spider Araneus ventricosus genome elucidates the spidroin gene catalogue.</title>
        <authorList>
            <person name="Kono N."/>
            <person name="Nakamura H."/>
            <person name="Ohtoshi R."/>
            <person name="Moran D.A.P."/>
            <person name="Shinohara A."/>
            <person name="Yoshida Y."/>
            <person name="Fujiwara M."/>
            <person name="Mori M."/>
            <person name="Tomita M."/>
            <person name="Arakawa K."/>
        </authorList>
    </citation>
    <scope>NUCLEOTIDE SEQUENCE [LARGE SCALE GENOMIC DNA]</scope>
</reference>
<evidence type="ECO:0000313" key="2">
    <source>
        <dbReference type="EMBL" id="GBN01737.1"/>
    </source>
</evidence>
<dbReference type="AlphaFoldDB" id="A0A4Y2KJI8"/>
<gene>
    <name evidence="2" type="ORF">AVEN_59254_1</name>
</gene>
<dbReference type="Proteomes" id="UP000499080">
    <property type="component" value="Unassembled WGS sequence"/>
</dbReference>
<organism evidence="2 3">
    <name type="scientific">Araneus ventricosus</name>
    <name type="common">Orbweaver spider</name>
    <name type="synonym">Epeira ventricosa</name>
    <dbReference type="NCBI Taxonomy" id="182803"/>
    <lineage>
        <taxon>Eukaryota</taxon>
        <taxon>Metazoa</taxon>
        <taxon>Ecdysozoa</taxon>
        <taxon>Arthropoda</taxon>
        <taxon>Chelicerata</taxon>
        <taxon>Arachnida</taxon>
        <taxon>Araneae</taxon>
        <taxon>Araneomorphae</taxon>
        <taxon>Entelegynae</taxon>
        <taxon>Araneoidea</taxon>
        <taxon>Araneidae</taxon>
        <taxon>Araneus</taxon>
    </lineage>
</organism>
<evidence type="ECO:0000313" key="3">
    <source>
        <dbReference type="Proteomes" id="UP000499080"/>
    </source>
</evidence>
<feature type="region of interest" description="Disordered" evidence="1">
    <location>
        <begin position="88"/>
        <end position="108"/>
    </location>
</feature>
<dbReference type="EMBL" id="BGPR01114692">
    <property type="protein sequence ID" value="GBN01737.1"/>
    <property type="molecule type" value="Genomic_DNA"/>
</dbReference>
<comment type="caution">
    <text evidence="2">The sequence shown here is derived from an EMBL/GenBank/DDBJ whole genome shotgun (WGS) entry which is preliminary data.</text>
</comment>
<protein>
    <submittedName>
        <fullName evidence="2">Uncharacterized protein</fullName>
    </submittedName>
</protein>
<accession>A0A4Y2KJI8</accession>